<evidence type="ECO:0000259" key="6">
    <source>
        <dbReference type="PROSITE" id="PS51686"/>
    </source>
</evidence>
<dbReference type="Pfam" id="PF01189">
    <property type="entry name" value="Methyltr_RsmB-F"/>
    <property type="match status" value="1"/>
</dbReference>
<evidence type="ECO:0000256" key="1">
    <source>
        <dbReference type="ARBA" id="ARBA00022603"/>
    </source>
</evidence>
<keyword evidence="2 5" id="KW-0808">Transferase</keyword>
<dbReference type="EMBL" id="JACQCR010000058">
    <property type="protein sequence ID" value="MBI3631178.1"/>
    <property type="molecule type" value="Genomic_DNA"/>
</dbReference>
<dbReference type="GO" id="GO:0008173">
    <property type="term" value="F:RNA methyltransferase activity"/>
    <property type="evidence" value="ECO:0007669"/>
    <property type="project" value="InterPro"/>
</dbReference>
<dbReference type="PANTHER" id="PTHR22807:SF53">
    <property type="entry name" value="RIBOSOMAL RNA SMALL SUBUNIT METHYLTRANSFERASE B-RELATED"/>
    <property type="match status" value="1"/>
</dbReference>
<proteinExistence type="inferred from homology"/>
<feature type="binding site" evidence="5">
    <location>
        <position position="272"/>
    </location>
    <ligand>
        <name>S-adenosyl-L-methionine</name>
        <dbReference type="ChEBI" id="CHEBI:59789"/>
    </ligand>
</feature>
<keyword evidence="1 5" id="KW-0489">Methyltransferase</keyword>
<reference evidence="7" key="1">
    <citation type="submission" date="2020-07" db="EMBL/GenBank/DDBJ databases">
        <title>Huge and variable diversity of episymbiotic CPR bacteria and DPANN archaea in groundwater ecosystems.</title>
        <authorList>
            <person name="He C.Y."/>
            <person name="Keren R."/>
            <person name="Whittaker M."/>
            <person name="Farag I.F."/>
            <person name="Doudna J."/>
            <person name="Cate J.H.D."/>
            <person name="Banfield J.F."/>
        </authorList>
    </citation>
    <scope>NUCLEOTIDE SEQUENCE</scope>
    <source>
        <strain evidence="7">NC_groundwater_973_Pr1_S-0.2um_54_13</strain>
    </source>
</reference>
<keyword evidence="3 5" id="KW-0949">S-adenosyl-L-methionine</keyword>
<dbReference type="Gene3D" id="3.30.70.1170">
    <property type="entry name" value="Sun protein, domain 3"/>
    <property type="match status" value="1"/>
</dbReference>
<dbReference type="Pfam" id="PF22458">
    <property type="entry name" value="RsmF-B_ferredox"/>
    <property type="match status" value="1"/>
</dbReference>
<dbReference type="InterPro" id="IPR054728">
    <property type="entry name" value="RsmB-like_ferredoxin"/>
</dbReference>
<feature type="non-terminal residue" evidence="7">
    <location>
        <position position="288"/>
    </location>
</feature>
<sequence>MRESAHINTAIELLAECETSWKTARPMPADIILHHFFKSRRFIGSKDRGTISKFVYYVIRHRATLMWHMERYNQQGARALAIAALLLHKKLTLPDLHNIFSADQFAPDKLSPPEKEFAKSLAGQPLIDPAMPEYAQLNFPEWMQPQLESSLGEKWKDHLTALNEEAPVDLRTNTLLATREQLMAALAEEGYDVTPTPHSPVGVRLKTRMPVFTSACFKRGWFEMQDEGSQLVTLLAPVKAGDKVIDFCAGAGGKTLALAAQMNNKGRILAWDTSEKRLNQMKERLASA</sequence>
<comment type="caution">
    <text evidence="5">Lacks conserved residue(s) required for the propagation of feature annotation.</text>
</comment>
<accession>A0A932QZ66</accession>
<dbReference type="Gene3D" id="3.40.50.150">
    <property type="entry name" value="Vaccinia Virus protein VP39"/>
    <property type="match status" value="1"/>
</dbReference>
<organism evidence="7 8">
    <name type="scientific">Candidatus Sungiibacteriota bacterium</name>
    <dbReference type="NCBI Taxonomy" id="2750080"/>
    <lineage>
        <taxon>Bacteria</taxon>
        <taxon>Candidatus Sungiibacteriota</taxon>
    </lineage>
</organism>
<dbReference type="AlphaFoldDB" id="A0A932QZ66"/>
<dbReference type="Proteomes" id="UP000753196">
    <property type="component" value="Unassembled WGS sequence"/>
</dbReference>
<evidence type="ECO:0000313" key="8">
    <source>
        <dbReference type="Proteomes" id="UP000753196"/>
    </source>
</evidence>
<dbReference type="InterPro" id="IPR049560">
    <property type="entry name" value="MeTrfase_RsmB-F_NOP2_cat"/>
</dbReference>
<evidence type="ECO:0000256" key="2">
    <source>
        <dbReference type="ARBA" id="ARBA00022679"/>
    </source>
</evidence>
<evidence type="ECO:0000313" key="7">
    <source>
        <dbReference type="EMBL" id="MBI3631178.1"/>
    </source>
</evidence>
<dbReference type="PRINTS" id="PR02008">
    <property type="entry name" value="RCMTFAMILY"/>
</dbReference>
<evidence type="ECO:0000256" key="4">
    <source>
        <dbReference type="ARBA" id="ARBA00022884"/>
    </source>
</evidence>
<dbReference type="GO" id="GO:0003723">
    <property type="term" value="F:RNA binding"/>
    <property type="evidence" value="ECO:0007669"/>
    <property type="project" value="UniProtKB-UniRule"/>
</dbReference>
<protein>
    <submittedName>
        <fullName evidence="7">Class I SAM-dependent methyltransferase</fullName>
    </submittedName>
</protein>
<comment type="similarity">
    <text evidence="5">Belongs to the class I-like SAM-binding methyltransferase superfamily. RsmB/NOP family.</text>
</comment>
<feature type="domain" description="SAM-dependent MTase RsmB/NOP-type" evidence="6">
    <location>
        <begin position="158"/>
        <end position="288"/>
    </location>
</feature>
<dbReference type="GO" id="GO:0001510">
    <property type="term" value="P:RNA methylation"/>
    <property type="evidence" value="ECO:0007669"/>
    <property type="project" value="InterPro"/>
</dbReference>
<dbReference type="SUPFAM" id="SSF53335">
    <property type="entry name" value="S-adenosyl-L-methionine-dependent methyltransferases"/>
    <property type="match status" value="1"/>
</dbReference>
<gene>
    <name evidence="7" type="ORF">HY221_02475</name>
</gene>
<keyword evidence="4 5" id="KW-0694">RNA-binding</keyword>
<dbReference type="InterPro" id="IPR023267">
    <property type="entry name" value="RCMT"/>
</dbReference>
<dbReference type="InterPro" id="IPR029063">
    <property type="entry name" value="SAM-dependent_MTases_sf"/>
</dbReference>
<comment type="caution">
    <text evidence="7">The sequence shown here is derived from an EMBL/GenBank/DDBJ whole genome shotgun (WGS) entry which is preliminary data.</text>
</comment>
<evidence type="ECO:0000256" key="3">
    <source>
        <dbReference type="ARBA" id="ARBA00022691"/>
    </source>
</evidence>
<evidence type="ECO:0000256" key="5">
    <source>
        <dbReference type="PROSITE-ProRule" id="PRU01023"/>
    </source>
</evidence>
<dbReference type="InterPro" id="IPR001678">
    <property type="entry name" value="MeTrfase_RsmB-F_NOP2_dom"/>
</dbReference>
<dbReference type="PROSITE" id="PS51686">
    <property type="entry name" value="SAM_MT_RSMB_NOP"/>
    <property type="match status" value="1"/>
</dbReference>
<name>A0A932QZ66_9BACT</name>
<dbReference type="PANTHER" id="PTHR22807">
    <property type="entry name" value="NOP2 YEAST -RELATED NOL1/NOP2/FMU SUN DOMAIN-CONTAINING"/>
    <property type="match status" value="1"/>
</dbReference>